<protein>
    <submittedName>
        <fullName evidence="2">Uncharacterized protein</fullName>
    </submittedName>
</protein>
<organism evidence="2 3">
    <name type="scientific">Desulfosporosinus youngiae DSM 17734</name>
    <dbReference type="NCBI Taxonomy" id="768710"/>
    <lineage>
        <taxon>Bacteria</taxon>
        <taxon>Bacillati</taxon>
        <taxon>Bacillota</taxon>
        <taxon>Clostridia</taxon>
        <taxon>Eubacteriales</taxon>
        <taxon>Desulfitobacteriaceae</taxon>
        <taxon>Desulfosporosinus</taxon>
    </lineage>
</organism>
<sequence length="84" mass="9651">MRRILQSPVRSHNSLRRPRGRRSFGLHLNLPLIIEIVARVPGGLGGSLRNQVLLCAYEVSKRHKGITTHFHEKLGFYSLPQKRE</sequence>
<evidence type="ECO:0000256" key="1">
    <source>
        <dbReference type="SAM" id="MobiDB-lite"/>
    </source>
</evidence>
<dbReference type="AlphaFoldDB" id="H5Y3W0"/>
<feature type="region of interest" description="Disordered" evidence="1">
    <location>
        <begin position="1"/>
        <end position="20"/>
    </location>
</feature>
<dbReference type="Proteomes" id="UP000005104">
    <property type="component" value="Chromosome"/>
</dbReference>
<evidence type="ECO:0000313" key="2">
    <source>
        <dbReference type="EMBL" id="EHQ89498.1"/>
    </source>
</evidence>
<accession>H5Y3W0</accession>
<proteinExistence type="predicted"/>
<keyword evidence="3" id="KW-1185">Reference proteome</keyword>
<reference evidence="2 3" key="1">
    <citation type="submission" date="2011-11" db="EMBL/GenBank/DDBJ databases">
        <title>The Noncontiguous Finished genome of Desulfosporosinus youngiae DSM 17734.</title>
        <authorList>
            <consortium name="US DOE Joint Genome Institute (JGI-PGF)"/>
            <person name="Lucas S."/>
            <person name="Han J."/>
            <person name="Lapidus A."/>
            <person name="Cheng J.-F."/>
            <person name="Goodwin L."/>
            <person name="Pitluck S."/>
            <person name="Peters L."/>
            <person name="Ovchinnikova G."/>
            <person name="Lu M."/>
            <person name="Land M.L."/>
            <person name="Hauser L."/>
            <person name="Pester M."/>
            <person name="Spring S."/>
            <person name="Ollivier B."/>
            <person name="Rattei T."/>
            <person name="Klenk H.-P."/>
            <person name="Wagner M."/>
            <person name="Loy A."/>
            <person name="Woyke T.J."/>
        </authorList>
    </citation>
    <scope>NUCLEOTIDE SEQUENCE [LARGE SCALE GENOMIC DNA]</scope>
    <source>
        <strain evidence="2 3">DSM 17734</strain>
    </source>
</reference>
<dbReference type="HOGENOM" id="CLU_2522222_0_0_9"/>
<dbReference type="EMBL" id="CM001441">
    <property type="protein sequence ID" value="EHQ89498.1"/>
    <property type="molecule type" value="Genomic_DNA"/>
</dbReference>
<name>H5Y3W0_9FIRM</name>
<evidence type="ECO:0000313" key="3">
    <source>
        <dbReference type="Proteomes" id="UP000005104"/>
    </source>
</evidence>
<gene>
    <name evidence="2" type="ORF">DesyoDRAFT_2423</name>
</gene>